<keyword evidence="3" id="KW-1185">Reference proteome</keyword>
<organism evidence="2 3">
    <name type="scientific">Kineococcus halophytocola</name>
    <dbReference type="NCBI Taxonomy" id="3234027"/>
    <lineage>
        <taxon>Bacteria</taxon>
        <taxon>Bacillati</taxon>
        <taxon>Actinomycetota</taxon>
        <taxon>Actinomycetes</taxon>
        <taxon>Kineosporiales</taxon>
        <taxon>Kineosporiaceae</taxon>
        <taxon>Kineococcus</taxon>
    </lineage>
</organism>
<feature type="transmembrane region" description="Helical" evidence="1">
    <location>
        <begin position="67"/>
        <end position="85"/>
    </location>
</feature>
<reference evidence="2 3" key="1">
    <citation type="submission" date="2024-07" db="EMBL/GenBank/DDBJ databases">
        <authorList>
            <person name="Thanompreechachai J."/>
            <person name="Duangmal K."/>
        </authorList>
    </citation>
    <scope>NUCLEOTIDE SEQUENCE [LARGE SCALE GENOMIC DNA]</scope>
    <source>
        <strain evidence="2 3">LSe6-4</strain>
    </source>
</reference>
<feature type="transmembrane region" description="Helical" evidence="1">
    <location>
        <begin position="97"/>
        <end position="117"/>
    </location>
</feature>
<gene>
    <name evidence="2" type="ORF">AB2L27_07245</name>
</gene>
<evidence type="ECO:0000313" key="2">
    <source>
        <dbReference type="EMBL" id="MEZ0164558.1"/>
    </source>
</evidence>
<name>A0ABV4GZ21_9ACTN</name>
<protein>
    <submittedName>
        <fullName evidence="2">DUF4383 domain-containing protein</fullName>
    </submittedName>
</protein>
<evidence type="ECO:0000256" key="1">
    <source>
        <dbReference type="SAM" id="Phobius"/>
    </source>
</evidence>
<evidence type="ECO:0000313" key="3">
    <source>
        <dbReference type="Proteomes" id="UP001565927"/>
    </source>
</evidence>
<dbReference type="EMBL" id="JBGFTU010000006">
    <property type="protein sequence ID" value="MEZ0164558.1"/>
    <property type="molecule type" value="Genomic_DNA"/>
</dbReference>
<proteinExistence type="predicted"/>
<accession>A0ABV4GZ21</accession>
<dbReference type="Proteomes" id="UP001565927">
    <property type="component" value="Unassembled WGS sequence"/>
</dbReference>
<feature type="transmembrane region" description="Helical" evidence="1">
    <location>
        <begin position="27"/>
        <end position="47"/>
    </location>
</feature>
<feature type="transmembrane region" description="Helical" evidence="1">
    <location>
        <begin position="129"/>
        <end position="147"/>
    </location>
</feature>
<keyword evidence="1" id="KW-1133">Transmembrane helix</keyword>
<sequence>MNAPAAHSPAAIEAANPAEAGGPVCGYARAIAVLVLALGVLGAIPGITSNYSQLGFYHSEANLFGLFRTSAVVIGVQVLFGLTVLSFSGSPRQAHKTVVWVALAYLAAGLGGAGLVVNASRTDLPVNVASNWLHLALFVVILAGAVVTRKKHVEKLGVF</sequence>
<dbReference type="RefSeq" id="WP_370440791.1">
    <property type="nucleotide sequence ID" value="NZ_JBGFTU010000006.1"/>
</dbReference>
<keyword evidence="1" id="KW-0472">Membrane</keyword>
<dbReference type="Pfam" id="PF14325">
    <property type="entry name" value="DUF4383"/>
    <property type="match status" value="1"/>
</dbReference>
<comment type="caution">
    <text evidence="2">The sequence shown here is derived from an EMBL/GenBank/DDBJ whole genome shotgun (WGS) entry which is preliminary data.</text>
</comment>
<keyword evidence="1" id="KW-0812">Transmembrane</keyword>